<sequence length="165" mass="19223">MKELLLNQARHNEWANQRIAKTLLQLSQDQLDQTLVSSFDTIRLTVYHLWNGESVWYQRIQLADPVIYPQIGYDGTFEDAVKAWVEQSGRYVSFIEAASQAKLEHTYGYYDREQRYFKLGVITTLQQVFSHGAYHRGQLVTMMRQVGIQKIPGTDYVLFARTAKI</sequence>
<evidence type="ECO:0000313" key="4">
    <source>
        <dbReference type="EMBL" id="ATL47302.1"/>
    </source>
</evidence>
<keyword evidence="5" id="KW-1185">Reference proteome</keyword>
<name>A0A291QTU3_9BACT</name>
<feature type="binding site" evidence="3">
    <location>
        <position position="135"/>
    </location>
    <ligand>
        <name>a divalent metal cation</name>
        <dbReference type="ChEBI" id="CHEBI:60240"/>
    </ligand>
</feature>
<evidence type="ECO:0000256" key="1">
    <source>
        <dbReference type="ARBA" id="ARBA00008635"/>
    </source>
</evidence>
<evidence type="ECO:0000256" key="2">
    <source>
        <dbReference type="ARBA" id="ARBA00022723"/>
    </source>
</evidence>
<evidence type="ECO:0000313" key="5">
    <source>
        <dbReference type="Proteomes" id="UP000220133"/>
    </source>
</evidence>
<dbReference type="Proteomes" id="UP000220133">
    <property type="component" value="Chromosome"/>
</dbReference>
<dbReference type="InterPro" id="IPR034660">
    <property type="entry name" value="DinB/YfiT-like"/>
</dbReference>
<accession>A0A291QTU3</accession>
<gene>
    <name evidence="4" type="ORF">COR50_09020</name>
</gene>
<comment type="similarity">
    <text evidence="1">Belongs to the DinB family.</text>
</comment>
<dbReference type="PANTHER" id="PTHR37302:SF3">
    <property type="entry name" value="DAMAGE-INDUCIBLE PROTEIN DINB"/>
    <property type="match status" value="1"/>
</dbReference>
<organism evidence="4 5">
    <name type="scientific">Chitinophaga caeni</name>
    <dbReference type="NCBI Taxonomy" id="2029983"/>
    <lineage>
        <taxon>Bacteria</taxon>
        <taxon>Pseudomonadati</taxon>
        <taxon>Bacteroidota</taxon>
        <taxon>Chitinophagia</taxon>
        <taxon>Chitinophagales</taxon>
        <taxon>Chitinophagaceae</taxon>
        <taxon>Chitinophaga</taxon>
    </lineage>
</organism>
<keyword evidence="2 3" id="KW-0479">Metal-binding</keyword>
<protein>
    <recommendedName>
        <fullName evidence="6">Damage-inducible protein DinB</fullName>
    </recommendedName>
</protein>
<dbReference type="KEGG" id="cbae:COR50_09020"/>
<dbReference type="OrthoDB" id="9811413at2"/>
<dbReference type="AlphaFoldDB" id="A0A291QTU3"/>
<dbReference type="Gene3D" id="1.20.120.450">
    <property type="entry name" value="dinb family like domain"/>
    <property type="match status" value="1"/>
</dbReference>
<evidence type="ECO:0000256" key="3">
    <source>
        <dbReference type="PIRSR" id="PIRSR607837-1"/>
    </source>
</evidence>
<reference evidence="4 5" key="1">
    <citation type="submission" date="2017-10" db="EMBL/GenBank/DDBJ databases">
        <title>Paenichitinophaga pekingensis gen. nov., sp. nov., isolated from activated sludge.</title>
        <authorList>
            <person name="Jin D."/>
            <person name="Kong X."/>
            <person name="Deng Y."/>
            <person name="Bai Z."/>
        </authorList>
    </citation>
    <scope>NUCLEOTIDE SEQUENCE [LARGE SCALE GENOMIC DNA]</scope>
    <source>
        <strain evidence="4 5">13</strain>
    </source>
</reference>
<dbReference type="PANTHER" id="PTHR37302">
    <property type="entry name" value="SLR1116 PROTEIN"/>
    <property type="match status" value="1"/>
</dbReference>
<dbReference type="InterPro" id="IPR007837">
    <property type="entry name" value="DinB"/>
</dbReference>
<dbReference type="GO" id="GO:0046872">
    <property type="term" value="F:metal ion binding"/>
    <property type="evidence" value="ECO:0007669"/>
    <property type="project" value="UniProtKB-KW"/>
</dbReference>
<dbReference type="Pfam" id="PF05163">
    <property type="entry name" value="DinB"/>
    <property type="match status" value="1"/>
</dbReference>
<proteinExistence type="inferred from homology"/>
<feature type="binding site" evidence="3">
    <location>
        <position position="48"/>
    </location>
    <ligand>
        <name>a divalent metal cation</name>
        <dbReference type="ChEBI" id="CHEBI:60240"/>
    </ligand>
</feature>
<dbReference type="RefSeq" id="WP_098193684.1">
    <property type="nucleotide sequence ID" value="NZ_CP023777.1"/>
</dbReference>
<feature type="binding site" evidence="3">
    <location>
        <position position="131"/>
    </location>
    <ligand>
        <name>a divalent metal cation</name>
        <dbReference type="ChEBI" id="CHEBI:60240"/>
    </ligand>
</feature>
<dbReference type="SUPFAM" id="SSF109854">
    <property type="entry name" value="DinB/YfiT-like putative metalloenzymes"/>
    <property type="match status" value="1"/>
</dbReference>
<dbReference type="EMBL" id="CP023777">
    <property type="protein sequence ID" value="ATL47302.1"/>
    <property type="molecule type" value="Genomic_DNA"/>
</dbReference>
<evidence type="ECO:0008006" key="6">
    <source>
        <dbReference type="Google" id="ProtNLM"/>
    </source>
</evidence>